<dbReference type="Pfam" id="PF08327">
    <property type="entry name" value="AHSA1"/>
    <property type="match status" value="1"/>
</dbReference>
<reference evidence="3 4" key="1">
    <citation type="submission" date="2020-08" db="EMBL/GenBank/DDBJ databases">
        <title>Polaribacter sp. L12M9 isolated from gut of the Korean scallop.</title>
        <authorList>
            <person name="Jeong Y.S."/>
        </authorList>
    </citation>
    <scope>NUCLEOTIDE SEQUENCE [LARGE SCALE GENOMIC DNA]</scope>
    <source>
        <strain evidence="3 4">L12M9</strain>
    </source>
</reference>
<dbReference type="EMBL" id="CP060695">
    <property type="protein sequence ID" value="QNM85107.1"/>
    <property type="molecule type" value="Genomic_DNA"/>
</dbReference>
<dbReference type="InterPro" id="IPR013538">
    <property type="entry name" value="ASHA1/2-like_C"/>
</dbReference>
<evidence type="ECO:0000313" key="3">
    <source>
        <dbReference type="EMBL" id="QNM85107.1"/>
    </source>
</evidence>
<comment type="similarity">
    <text evidence="1">Belongs to the AHA1 family.</text>
</comment>
<organism evidence="3 4">
    <name type="scientific">Polaribacter pectinis</name>
    <dbReference type="NCBI Taxonomy" id="2738844"/>
    <lineage>
        <taxon>Bacteria</taxon>
        <taxon>Pseudomonadati</taxon>
        <taxon>Bacteroidota</taxon>
        <taxon>Flavobacteriia</taxon>
        <taxon>Flavobacteriales</taxon>
        <taxon>Flavobacteriaceae</taxon>
    </lineage>
</organism>
<dbReference type="RefSeq" id="WP_187482021.1">
    <property type="nucleotide sequence ID" value="NZ_CP060695.1"/>
</dbReference>
<dbReference type="Proteomes" id="UP000515808">
    <property type="component" value="Chromosome"/>
</dbReference>
<gene>
    <name evidence="3" type="ORF">H9W90_13025</name>
</gene>
<dbReference type="InterPro" id="IPR023393">
    <property type="entry name" value="START-like_dom_sf"/>
</dbReference>
<name>A0A7G9L908_9FLAO</name>
<dbReference type="AlphaFoldDB" id="A0A7G9L908"/>
<keyword evidence="4" id="KW-1185">Reference proteome</keyword>
<dbReference type="KEGG" id="ppec:H9W90_13025"/>
<dbReference type="Gene3D" id="3.30.530.20">
    <property type="match status" value="1"/>
</dbReference>
<feature type="domain" description="Activator of Hsp90 ATPase homologue 1/2-like C-terminal" evidence="2">
    <location>
        <begin position="15"/>
        <end position="136"/>
    </location>
</feature>
<evidence type="ECO:0000259" key="2">
    <source>
        <dbReference type="Pfam" id="PF08327"/>
    </source>
</evidence>
<evidence type="ECO:0000313" key="4">
    <source>
        <dbReference type="Proteomes" id="UP000515808"/>
    </source>
</evidence>
<sequence length="138" mass="16063">MESKKVEIEAKVDKPIQKVWEFWTEPKHITNWNFASVDWHCPYAENDLKKGGKFSFTMASRDGKMSFDLGGTYDEVTENNQISSFLEDGRKVDTYFTAENNSTIVKTIFETENTNPIEMQKSGWQAILNNFKKYAENR</sequence>
<proteinExistence type="inferred from homology"/>
<protein>
    <submittedName>
        <fullName evidence="3">SRPBCC domain-containing protein</fullName>
    </submittedName>
</protein>
<dbReference type="SUPFAM" id="SSF55961">
    <property type="entry name" value="Bet v1-like"/>
    <property type="match status" value="1"/>
</dbReference>
<accession>A0A7G9L908</accession>
<evidence type="ECO:0000256" key="1">
    <source>
        <dbReference type="ARBA" id="ARBA00006817"/>
    </source>
</evidence>